<protein>
    <submittedName>
        <fullName evidence="6">LysR family transcriptional regulator</fullName>
    </submittedName>
</protein>
<evidence type="ECO:0000256" key="4">
    <source>
        <dbReference type="ARBA" id="ARBA00023163"/>
    </source>
</evidence>
<keyword evidence="4" id="KW-0804">Transcription</keyword>
<keyword evidence="7" id="KW-1185">Reference proteome</keyword>
<dbReference type="Pfam" id="PF03466">
    <property type="entry name" value="LysR_substrate"/>
    <property type="match status" value="1"/>
</dbReference>
<gene>
    <name evidence="6" type="ORF">FOZ76_19540</name>
</gene>
<evidence type="ECO:0000256" key="3">
    <source>
        <dbReference type="ARBA" id="ARBA00023125"/>
    </source>
</evidence>
<dbReference type="GO" id="GO:0005829">
    <property type="term" value="C:cytosol"/>
    <property type="evidence" value="ECO:0007669"/>
    <property type="project" value="TreeGrafter"/>
</dbReference>
<dbReference type="Gene3D" id="1.10.10.10">
    <property type="entry name" value="Winged helix-like DNA-binding domain superfamily/Winged helix DNA-binding domain"/>
    <property type="match status" value="1"/>
</dbReference>
<evidence type="ECO:0000259" key="5">
    <source>
        <dbReference type="PROSITE" id="PS50931"/>
    </source>
</evidence>
<keyword evidence="3" id="KW-0238">DNA-binding</keyword>
<proteinExistence type="inferred from homology"/>
<dbReference type="InterPro" id="IPR036390">
    <property type="entry name" value="WH_DNA-bd_sf"/>
</dbReference>
<dbReference type="SUPFAM" id="SSF53850">
    <property type="entry name" value="Periplasmic binding protein-like II"/>
    <property type="match status" value="1"/>
</dbReference>
<dbReference type="SUPFAM" id="SSF46785">
    <property type="entry name" value="Winged helix' DNA-binding domain"/>
    <property type="match status" value="1"/>
</dbReference>
<organism evidence="6 7">
    <name type="scientific">Verticiella sediminum</name>
    <dbReference type="NCBI Taxonomy" id="1247510"/>
    <lineage>
        <taxon>Bacteria</taxon>
        <taxon>Pseudomonadati</taxon>
        <taxon>Pseudomonadota</taxon>
        <taxon>Betaproteobacteria</taxon>
        <taxon>Burkholderiales</taxon>
        <taxon>Alcaligenaceae</taxon>
        <taxon>Verticiella</taxon>
    </lineage>
</organism>
<evidence type="ECO:0000256" key="2">
    <source>
        <dbReference type="ARBA" id="ARBA00023015"/>
    </source>
</evidence>
<evidence type="ECO:0000313" key="6">
    <source>
        <dbReference type="EMBL" id="TSH90048.1"/>
    </source>
</evidence>
<comment type="similarity">
    <text evidence="1">Belongs to the LysR transcriptional regulatory family.</text>
</comment>
<dbReference type="InterPro" id="IPR005119">
    <property type="entry name" value="LysR_subst-bd"/>
</dbReference>
<dbReference type="InterPro" id="IPR050950">
    <property type="entry name" value="HTH-type_LysR_regulators"/>
</dbReference>
<dbReference type="InterPro" id="IPR036388">
    <property type="entry name" value="WH-like_DNA-bd_sf"/>
</dbReference>
<name>A0A556AAZ4_9BURK</name>
<sequence length="307" mass="34104">MRQLDIASLELLVLAIEESSLSKAAKQENQVASAASKRISMLESRVGTALLERRRHGVRPTAAGLMLYQHAKAILRSVQVAEDALGAYNQFGNATIRLAANPSTTLQWLPDVMSGFTREHPGLNVDLIEALSQNIPVMVSEGRADMGIYHARHPNPGVTSYAYRRDRIGLVTPQWHPLAQRAAIRLEDALEYEFLGYFPLHTLEAFMALAGSTISRPPTVKTQVANLEARCRMVREGLGLAIVPENVVRTYLRPLSLTLVPLIDEWAERCFFICVRDAAVLSEPAARMLRYLRESCTADTSQLAEER</sequence>
<dbReference type="GO" id="GO:0003700">
    <property type="term" value="F:DNA-binding transcription factor activity"/>
    <property type="evidence" value="ECO:0007669"/>
    <property type="project" value="InterPro"/>
</dbReference>
<dbReference type="EMBL" id="VLTJ01000039">
    <property type="protein sequence ID" value="TSH90048.1"/>
    <property type="molecule type" value="Genomic_DNA"/>
</dbReference>
<dbReference type="Gene3D" id="3.40.190.290">
    <property type="match status" value="1"/>
</dbReference>
<evidence type="ECO:0000256" key="1">
    <source>
        <dbReference type="ARBA" id="ARBA00009437"/>
    </source>
</evidence>
<dbReference type="RefSeq" id="WP_143949962.1">
    <property type="nucleotide sequence ID" value="NZ_BAABMB010000003.1"/>
</dbReference>
<feature type="domain" description="HTH lysR-type" evidence="5">
    <location>
        <begin position="4"/>
        <end position="61"/>
    </location>
</feature>
<dbReference type="PANTHER" id="PTHR30419">
    <property type="entry name" value="HTH-TYPE TRANSCRIPTIONAL REGULATOR YBHD"/>
    <property type="match status" value="1"/>
</dbReference>
<dbReference type="GO" id="GO:0003677">
    <property type="term" value="F:DNA binding"/>
    <property type="evidence" value="ECO:0007669"/>
    <property type="project" value="UniProtKB-KW"/>
</dbReference>
<dbReference type="OrthoDB" id="9785974at2"/>
<dbReference type="InterPro" id="IPR000847">
    <property type="entry name" value="LysR_HTH_N"/>
</dbReference>
<reference evidence="6 7" key="1">
    <citation type="submission" date="2019-07" db="EMBL/GenBank/DDBJ databases">
        <title>Qingshengfaniella alkalisoli gen. nov., sp. nov., isolated from saline soil.</title>
        <authorList>
            <person name="Xu L."/>
            <person name="Huang X.-X."/>
            <person name="Sun J.-Q."/>
        </authorList>
    </citation>
    <scope>NUCLEOTIDE SEQUENCE [LARGE SCALE GENOMIC DNA]</scope>
    <source>
        <strain evidence="6 7">DSM 27279</strain>
    </source>
</reference>
<dbReference type="Proteomes" id="UP000318405">
    <property type="component" value="Unassembled WGS sequence"/>
</dbReference>
<dbReference type="PANTHER" id="PTHR30419:SF2">
    <property type="entry name" value="LYSR FAMILY TRANSCRIPTIONAL REGULATOR"/>
    <property type="match status" value="1"/>
</dbReference>
<comment type="caution">
    <text evidence="6">The sequence shown here is derived from an EMBL/GenBank/DDBJ whole genome shotgun (WGS) entry which is preliminary data.</text>
</comment>
<dbReference type="PROSITE" id="PS50931">
    <property type="entry name" value="HTH_LYSR"/>
    <property type="match status" value="1"/>
</dbReference>
<dbReference type="Pfam" id="PF00126">
    <property type="entry name" value="HTH_1"/>
    <property type="match status" value="1"/>
</dbReference>
<keyword evidence="2" id="KW-0805">Transcription regulation</keyword>
<dbReference type="AlphaFoldDB" id="A0A556AAZ4"/>
<evidence type="ECO:0000313" key="7">
    <source>
        <dbReference type="Proteomes" id="UP000318405"/>
    </source>
</evidence>
<accession>A0A556AAZ4</accession>